<dbReference type="Gene3D" id="1.25.10.10">
    <property type="entry name" value="Leucine-rich Repeat Variant"/>
    <property type="match status" value="1"/>
</dbReference>
<evidence type="ECO:0000256" key="1">
    <source>
        <dbReference type="ARBA" id="ARBA00009299"/>
    </source>
</evidence>
<keyword evidence="4" id="KW-0456">Lyase</keyword>
<reference evidence="5 6" key="1">
    <citation type="journal article" date="2020" name="ISME J.">
        <title>Comparative genomics reveals insights into cyanobacterial evolution and habitat adaptation.</title>
        <authorList>
            <person name="Chen M.Y."/>
            <person name="Teng W.K."/>
            <person name="Zhao L."/>
            <person name="Hu C.X."/>
            <person name="Zhou Y.K."/>
            <person name="Han B.P."/>
            <person name="Song L.R."/>
            <person name="Shu W.S."/>
        </authorList>
    </citation>
    <scope>NUCLEOTIDE SEQUENCE [LARGE SCALE GENOMIC DNA]</scope>
    <source>
        <strain evidence="5 6">FACHB-248</strain>
    </source>
</reference>
<protein>
    <submittedName>
        <fullName evidence="5">HEAT repeat domain-containing protein</fullName>
    </submittedName>
</protein>
<dbReference type="InterPro" id="IPR011989">
    <property type="entry name" value="ARM-like"/>
</dbReference>
<evidence type="ECO:0000313" key="5">
    <source>
        <dbReference type="EMBL" id="MBD2608659.1"/>
    </source>
</evidence>
<dbReference type="InterPro" id="IPR004155">
    <property type="entry name" value="PBS_lyase_HEAT"/>
</dbReference>
<name>A0ABR8GZI2_9CYAN</name>
<accession>A0ABR8GZI2</accession>
<comment type="caution">
    <text evidence="5">The sequence shown here is derived from an EMBL/GenBank/DDBJ whole genome shotgun (WGS) entry which is preliminary data.</text>
</comment>
<dbReference type="PROSITE" id="PS50077">
    <property type="entry name" value="HEAT_REPEAT"/>
    <property type="match status" value="1"/>
</dbReference>
<dbReference type="InterPro" id="IPR021133">
    <property type="entry name" value="HEAT_type_2"/>
</dbReference>
<dbReference type="InterPro" id="IPR016024">
    <property type="entry name" value="ARM-type_fold"/>
</dbReference>
<organism evidence="5 6">
    <name type="scientific">Scytonema hofmannii FACHB-248</name>
    <dbReference type="NCBI Taxonomy" id="1842502"/>
    <lineage>
        <taxon>Bacteria</taxon>
        <taxon>Bacillati</taxon>
        <taxon>Cyanobacteriota</taxon>
        <taxon>Cyanophyceae</taxon>
        <taxon>Nostocales</taxon>
        <taxon>Scytonemataceae</taxon>
        <taxon>Scytonema</taxon>
    </lineage>
</organism>
<comment type="similarity">
    <text evidence="1">Belongs to the CpcE/RpcE/PecE family.</text>
</comment>
<evidence type="ECO:0000256" key="3">
    <source>
        <dbReference type="ARBA" id="ARBA00022738"/>
    </source>
</evidence>
<evidence type="ECO:0000313" key="6">
    <source>
        <dbReference type="Proteomes" id="UP000660380"/>
    </source>
</evidence>
<dbReference type="SMART" id="SM00567">
    <property type="entry name" value="EZ_HEAT"/>
    <property type="match status" value="2"/>
</dbReference>
<dbReference type="Pfam" id="PF13646">
    <property type="entry name" value="HEAT_2"/>
    <property type="match status" value="1"/>
</dbReference>
<keyword evidence="6" id="KW-1185">Reference proteome</keyword>
<gene>
    <name evidence="5" type="ORF">H6G81_30130</name>
</gene>
<keyword evidence="2" id="KW-0042">Antenna complex</keyword>
<sequence length="118" mass="12932">MLGLLDDEGLALRVVRLALQVDWNLGARLAGEVKFKWQKQTVGLFESLNFSVLLKIKFLEETKSEAAIPGLIKLLEDKDSSVRWNVASALAKIKSEAAIPGLIKLLEDKDSSVGRNAA</sequence>
<evidence type="ECO:0000256" key="2">
    <source>
        <dbReference type="ARBA" id="ARBA00022549"/>
    </source>
</evidence>
<dbReference type="EMBL" id="JACJTA010000103">
    <property type="protein sequence ID" value="MBD2608659.1"/>
    <property type="molecule type" value="Genomic_DNA"/>
</dbReference>
<proteinExistence type="inferred from homology"/>
<dbReference type="Proteomes" id="UP000660380">
    <property type="component" value="Unassembled WGS sequence"/>
</dbReference>
<evidence type="ECO:0000256" key="4">
    <source>
        <dbReference type="ARBA" id="ARBA00023239"/>
    </source>
</evidence>
<dbReference type="SUPFAM" id="SSF48371">
    <property type="entry name" value="ARM repeat"/>
    <property type="match status" value="1"/>
</dbReference>
<keyword evidence="3" id="KW-0605">Phycobilisome</keyword>